<dbReference type="STRING" id="1123349.SAMN02744037_01687"/>
<feature type="transmembrane region" description="Helical" evidence="1">
    <location>
        <begin position="15"/>
        <end position="38"/>
    </location>
</feature>
<name>A0A1M6PXA8_9FIRM</name>
<accession>A0A1M6PXA8</accession>
<organism evidence="2 3">
    <name type="scientific">Tepidibacter formicigenes DSM 15518</name>
    <dbReference type="NCBI Taxonomy" id="1123349"/>
    <lineage>
        <taxon>Bacteria</taxon>
        <taxon>Bacillati</taxon>
        <taxon>Bacillota</taxon>
        <taxon>Clostridia</taxon>
        <taxon>Peptostreptococcales</taxon>
        <taxon>Peptostreptococcaceae</taxon>
        <taxon>Tepidibacter</taxon>
    </lineage>
</organism>
<keyword evidence="3" id="KW-1185">Reference proteome</keyword>
<protein>
    <recommendedName>
        <fullName evidence="4">Prepilin-type N-terminal cleavage/methylation domain-containing protein</fullName>
    </recommendedName>
</protein>
<dbReference type="AlphaFoldDB" id="A0A1M6PXA8"/>
<dbReference type="RefSeq" id="WP_072889044.1">
    <property type="nucleotide sequence ID" value="NZ_FRAE01000035.1"/>
</dbReference>
<keyword evidence="1" id="KW-0472">Membrane</keyword>
<keyword evidence="1" id="KW-1133">Transmembrane helix</keyword>
<dbReference type="OrthoDB" id="9879133at2"/>
<keyword evidence="1" id="KW-0812">Transmembrane</keyword>
<proteinExistence type="predicted"/>
<dbReference type="Proteomes" id="UP000242497">
    <property type="component" value="Unassembled WGS sequence"/>
</dbReference>
<gene>
    <name evidence="2" type="ORF">SAMN02744037_01687</name>
</gene>
<dbReference type="EMBL" id="FRAE01000035">
    <property type="protein sequence ID" value="SHK12579.1"/>
    <property type="molecule type" value="Genomic_DNA"/>
</dbReference>
<evidence type="ECO:0000313" key="3">
    <source>
        <dbReference type="Proteomes" id="UP000242497"/>
    </source>
</evidence>
<evidence type="ECO:0000256" key="1">
    <source>
        <dbReference type="SAM" id="Phobius"/>
    </source>
</evidence>
<reference evidence="3" key="1">
    <citation type="submission" date="2016-11" db="EMBL/GenBank/DDBJ databases">
        <authorList>
            <person name="Varghese N."/>
            <person name="Submissions S."/>
        </authorList>
    </citation>
    <scope>NUCLEOTIDE SEQUENCE [LARGE SCALE GENOMIC DNA]</scope>
    <source>
        <strain evidence="3">DSM 15518</strain>
    </source>
</reference>
<sequence>MNKLNENKGFTVLEIILSLAIIEIIILSFISIFSNCFIWSLKSKEKLEALSLAQEYIEKIKADDIDTLIQDYNKKYFNEGKYTIETVLESKNNEFNIKNSLKIIVKVEKDNNEIINLQSYRKIR</sequence>
<evidence type="ECO:0000313" key="2">
    <source>
        <dbReference type="EMBL" id="SHK12579.1"/>
    </source>
</evidence>
<evidence type="ECO:0008006" key="4">
    <source>
        <dbReference type="Google" id="ProtNLM"/>
    </source>
</evidence>